<feature type="compositionally biased region" description="Basic and acidic residues" evidence="1">
    <location>
        <begin position="103"/>
        <end position="112"/>
    </location>
</feature>
<evidence type="ECO:0000256" key="1">
    <source>
        <dbReference type="SAM" id="MobiDB-lite"/>
    </source>
</evidence>
<gene>
    <name evidence="2" type="ORF">V8G54_010512</name>
</gene>
<dbReference type="AlphaFoldDB" id="A0AAQ3NY56"/>
<accession>A0AAQ3NY56</accession>
<evidence type="ECO:0008006" key="4">
    <source>
        <dbReference type="Google" id="ProtNLM"/>
    </source>
</evidence>
<organism evidence="2 3">
    <name type="scientific">Vigna mungo</name>
    <name type="common">Black gram</name>
    <name type="synonym">Phaseolus mungo</name>
    <dbReference type="NCBI Taxonomy" id="3915"/>
    <lineage>
        <taxon>Eukaryota</taxon>
        <taxon>Viridiplantae</taxon>
        <taxon>Streptophyta</taxon>
        <taxon>Embryophyta</taxon>
        <taxon>Tracheophyta</taxon>
        <taxon>Spermatophyta</taxon>
        <taxon>Magnoliopsida</taxon>
        <taxon>eudicotyledons</taxon>
        <taxon>Gunneridae</taxon>
        <taxon>Pentapetalae</taxon>
        <taxon>rosids</taxon>
        <taxon>fabids</taxon>
        <taxon>Fabales</taxon>
        <taxon>Fabaceae</taxon>
        <taxon>Papilionoideae</taxon>
        <taxon>50 kb inversion clade</taxon>
        <taxon>NPAAA clade</taxon>
        <taxon>indigoferoid/millettioid clade</taxon>
        <taxon>Phaseoleae</taxon>
        <taxon>Vigna</taxon>
    </lineage>
</organism>
<proteinExistence type="predicted"/>
<protein>
    <recommendedName>
        <fullName evidence="4">RNase H type-1 domain-containing protein</fullName>
    </recommendedName>
</protein>
<keyword evidence="3" id="KW-1185">Reference proteome</keyword>
<dbReference type="Proteomes" id="UP001374535">
    <property type="component" value="Chromosome 3"/>
</dbReference>
<evidence type="ECO:0000313" key="3">
    <source>
        <dbReference type="Proteomes" id="UP001374535"/>
    </source>
</evidence>
<reference evidence="2 3" key="1">
    <citation type="journal article" date="2023" name="Life. Sci Alliance">
        <title>Evolutionary insights into 3D genome organization and epigenetic landscape of Vigna mungo.</title>
        <authorList>
            <person name="Junaid A."/>
            <person name="Singh B."/>
            <person name="Bhatia S."/>
        </authorList>
    </citation>
    <scope>NUCLEOTIDE SEQUENCE [LARGE SCALE GENOMIC DNA]</scope>
    <source>
        <strain evidence="2">Urdbean</strain>
    </source>
</reference>
<evidence type="ECO:0000313" key="2">
    <source>
        <dbReference type="EMBL" id="WVZ17530.1"/>
    </source>
</evidence>
<feature type="region of interest" description="Disordered" evidence="1">
    <location>
        <begin position="101"/>
        <end position="120"/>
    </location>
</feature>
<sequence length="325" mass="36347">MGTMLAIELAVVKGWSSIWLETDSVLLVEAFKKPVLVPRTLRGRPELDWLGFEKIKSLLSEKGKLNHDQHMKWTVSPLRAQKHRGQGDPRIEAILALKANKKSNSEEPEQRQSRTFSPFDNPTNISEKLRKIGIGKARKAKIRKREKPARELELTREGVGVREWKKGRKVQIQAVGEEEEDLVCGDKCVLGFAEPLCCGFENLACWHRARTFTGVKSLSSFVKHSEEVFILCEDSEEVFIPCGLQGNLSFPAFLTSDSHSKPFELNSNRDKFEERRKSGGSSTEMGESGFGHVLAAAVIAFSSDMSVLADLNKFEAKLKGEFGIG</sequence>
<name>A0AAQ3NY56_VIGMU</name>
<dbReference type="EMBL" id="CP144698">
    <property type="protein sequence ID" value="WVZ17530.1"/>
    <property type="molecule type" value="Genomic_DNA"/>
</dbReference>